<reference evidence="2" key="1">
    <citation type="submission" date="2023-03" db="EMBL/GenBank/DDBJ databases">
        <title>Massive genome expansion in bonnet fungi (Mycena s.s.) driven by repeated elements and novel gene families across ecological guilds.</title>
        <authorList>
            <consortium name="Lawrence Berkeley National Laboratory"/>
            <person name="Harder C.B."/>
            <person name="Miyauchi S."/>
            <person name="Viragh M."/>
            <person name="Kuo A."/>
            <person name="Thoen E."/>
            <person name="Andreopoulos B."/>
            <person name="Lu D."/>
            <person name="Skrede I."/>
            <person name="Drula E."/>
            <person name="Henrissat B."/>
            <person name="Morin E."/>
            <person name="Kohler A."/>
            <person name="Barry K."/>
            <person name="LaButti K."/>
            <person name="Morin E."/>
            <person name="Salamov A."/>
            <person name="Lipzen A."/>
            <person name="Mereny Z."/>
            <person name="Hegedus B."/>
            <person name="Baldrian P."/>
            <person name="Stursova M."/>
            <person name="Weitz H."/>
            <person name="Taylor A."/>
            <person name="Grigoriev I.V."/>
            <person name="Nagy L.G."/>
            <person name="Martin F."/>
            <person name="Kauserud H."/>
        </authorList>
    </citation>
    <scope>NUCLEOTIDE SEQUENCE</scope>
    <source>
        <strain evidence="2">9144</strain>
    </source>
</reference>
<evidence type="ECO:0000313" key="2">
    <source>
        <dbReference type="EMBL" id="KAJ7206563.1"/>
    </source>
</evidence>
<evidence type="ECO:0000313" key="3">
    <source>
        <dbReference type="Proteomes" id="UP001219525"/>
    </source>
</evidence>
<feature type="region of interest" description="Disordered" evidence="1">
    <location>
        <begin position="214"/>
        <end position="241"/>
    </location>
</feature>
<dbReference type="AlphaFoldDB" id="A0AAD6YD36"/>
<sequence length="267" mass="28871">MDGGGTLSEIEYISSMFTAQWAPRLETGHVSSAILVYSANTDYDISTGPALLLEIGDHVVFGSRSEIFTTGRSPRKRKREDRSGRCALKYIGIRPPPSLNHRPAMIDRVVLMPGTTVGKCTVMGSGAAGLRDTAYKHGWTWLGRDCLDDGSTKDLTGDTMKRVDRTTAGRSVIKMLIDALASERVVLLNVGNPSHHQTKHPSVQLVLNTTSNPTKTLKSPSNVQQNNQNQNNKFNTNLGTDQIDPALGLNADAAINRSIGEQGSGVQ</sequence>
<gene>
    <name evidence="2" type="ORF">GGX14DRAFT_396946</name>
</gene>
<accession>A0AAD6YD36</accession>
<dbReference type="Proteomes" id="UP001219525">
    <property type="component" value="Unassembled WGS sequence"/>
</dbReference>
<dbReference type="EMBL" id="JARJCW010000039">
    <property type="protein sequence ID" value="KAJ7206563.1"/>
    <property type="molecule type" value="Genomic_DNA"/>
</dbReference>
<keyword evidence="3" id="KW-1185">Reference proteome</keyword>
<proteinExistence type="predicted"/>
<comment type="caution">
    <text evidence="2">The sequence shown here is derived from an EMBL/GenBank/DDBJ whole genome shotgun (WGS) entry which is preliminary data.</text>
</comment>
<feature type="compositionally biased region" description="Low complexity" evidence="1">
    <location>
        <begin position="222"/>
        <end position="237"/>
    </location>
</feature>
<organism evidence="2 3">
    <name type="scientific">Mycena pura</name>
    <dbReference type="NCBI Taxonomy" id="153505"/>
    <lineage>
        <taxon>Eukaryota</taxon>
        <taxon>Fungi</taxon>
        <taxon>Dikarya</taxon>
        <taxon>Basidiomycota</taxon>
        <taxon>Agaricomycotina</taxon>
        <taxon>Agaricomycetes</taxon>
        <taxon>Agaricomycetidae</taxon>
        <taxon>Agaricales</taxon>
        <taxon>Marasmiineae</taxon>
        <taxon>Mycenaceae</taxon>
        <taxon>Mycena</taxon>
    </lineage>
</organism>
<protein>
    <submittedName>
        <fullName evidence="2">Uncharacterized protein</fullName>
    </submittedName>
</protein>
<name>A0AAD6YD36_9AGAR</name>
<evidence type="ECO:0000256" key="1">
    <source>
        <dbReference type="SAM" id="MobiDB-lite"/>
    </source>
</evidence>